<evidence type="ECO:0000313" key="1">
    <source>
        <dbReference type="EMBL" id="KAJ7388772.1"/>
    </source>
</evidence>
<dbReference type="EMBL" id="MU825451">
    <property type="protein sequence ID" value="KAJ7388772.1"/>
    <property type="molecule type" value="Genomic_DNA"/>
</dbReference>
<gene>
    <name evidence="1" type="ORF">OS493_035738</name>
</gene>
<proteinExistence type="predicted"/>
<reference evidence="1" key="1">
    <citation type="submission" date="2023-01" db="EMBL/GenBank/DDBJ databases">
        <title>Genome assembly of the deep-sea coral Lophelia pertusa.</title>
        <authorList>
            <person name="Herrera S."/>
            <person name="Cordes E."/>
        </authorList>
    </citation>
    <scope>NUCLEOTIDE SEQUENCE</scope>
    <source>
        <strain evidence="1">USNM1676648</strain>
        <tissue evidence="1">Polyp</tissue>
    </source>
</reference>
<name>A0A9W9ZW19_9CNID</name>
<evidence type="ECO:0000313" key="2">
    <source>
        <dbReference type="Proteomes" id="UP001163046"/>
    </source>
</evidence>
<protein>
    <submittedName>
        <fullName evidence="1">Uncharacterized protein</fullName>
    </submittedName>
</protein>
<accession>A0A9W9ZW19</accession>
<dbReference type="AlphaFoldDB" id="A0A9W9ZW19"/>
<keyword evidence="2" id="KW-1185">Reference proteome</keyword>
<dbReference type="Proteomes" id="UP001163046">
    <property type="component" value="Unassembled WGS sequence"/>
</dbReference>
<sequence length="136" mass="14948">MQDLFAILQGYNRIPEWNCGKRSFAAIGAALDVVGNFATSGNLGTLQNNKNKIEKWLTFGKAYKALNDSSDLNFDTMDITSVPEVMKANLEMNKESLTAGLACMLEVDERYSLETRQSSRSRLSVSSLMALPGLTS</sequence>
<comment type="caution">
    <text evidence="1">The sequence shown here is derived from an EMBL/GenBank/DDBJ whole genome shotgun (WGS) entry which is preliminary data.</text>
</comment>
<organism evidence="1 2">
    <name type="scientific">Desmophyllum pertusum</name>
    <dbReference type="NCBI Taxonomy" id="174260"/>
    <lineage>
        <taxon>Eukaryota</taxon>
        <taxon>Metazoa</taxon>
        <taxon>Cnidaria</taxon>
        <taxon>Anthozoa</taxon>
        <taxon>Hexacorallia</taxon>
        <taxon>Scleractinia</taxon>
        <taxon>Caryophylliina</taxon>
        <taxon>Caryophylliidae</taxon>
        <taxon>Desmophyllum</taxon>
    </lineage>
</organism>